<dbReference type="EMBL" id="JBAHYK010000177">
    <property type="protein sequence ID" value="KAL0577118.1"/>
    <property type="molecule type" value="Genomic_DNA"/>
</dbReference>
<keyword evidence="2 6" id="KW-0808">Transferase</keyword>
<comment type="catalytic activity">
    <reaction evidence="5">
        <text>L-arginyl-[protein] + S-adenosyl-L-methionine = N(omega)-methyl-L-arginyl-[protein] + S-adenosyl-L-homocysteine + H(+)</text>
        <dbReference type="Rhea" id="RHEA:48100"/>
        <dbReference type="Rhea" id="RHEA-COMP:10532"/>
        <dbReference type="Rhea" id="RHEA-COMP:11990"/>
        <dbReference type="ChEBI" id="CHEBI:15378"/>
        <dbReference type="ChEBI" id="CHEBI:29965"/>
        <dbReference type="ChEBI" id="CHEBI:57856"/>
        <dbReference type="ChEBI" id="CHEBI:59789"/>
        <dbReference type="ChEBI" id="CHEBI:65280"/>
    </reaction>
    <physiologicalReaction direction="left-to-right" evidence="5">
        <dbReference type="Rhea" id="RHEA:48101"/>
    </physiologicalReaction>
</comment>
<dbReference type="PANTHER" id="PTHR11006:SF53">
    <property type="entry name" value="PROTEIN ARGININE N-METHYLTRANSFERASE 3"/>
    <property type="match status" value="1"/>
</dbReference>
<feature type="compositionally biased region" description="Basic and acidic residues" evidence="7">
    <location>
        <begin position="506"/>
        <end position="524"/>
    </location>
</feature>
<sequence length="614" mass="68648">MSIHLHADPKVVEPEDDVESIPSSEEEDDDDQTWEDWVSDSNGSQPCKSLFDDKTLQSAEAALDYDKKTHGVDLNQVCTKLSLDIHGRIRLINFIRKTVRRRPQSFAIYSFSSVIQKPTPESVSQLGGSEFSSDEYLRPVLEDDPLLQLQSDDWSDSEDEGSTSDPDKRIKALEKKLEQARAEFDAYRALINQRLNLIEAASDTAAESASKPRDDDTHYFESYGANDIHAVMIQDKVRTSTYARYILTTPSVFEGATVLDVGCGTGILSLFAARAGARKVIAVDASDIAEKAEKIVRANDLQNIITVVRGKVEDIRLPDGIEKVDVIISEWMGYALLYESMLDSVLTARNRFLKPGGIMAPSQCQMMLGLCDASEIVKDRISFWNDVYGFDLSTMAQEVPDEAIVDVVGPHTMLSDPHVIKDIYIPEVSTRQLDFTSAFKLVSTAQRRTKVTAFILYFDTFFTRSGQPVPPGTEAQIVGEDQVLVAEVWPVGGKPAPQRRASQHSQAERKLERRKTEDEATLKAKEKEKAADVVTSFSTGPRSIPTHWKHTLFILREPFIADEGTVVLGQFCCRKSDSNSRELDVEIRYTVKDGENVNATTSRDDVIVQMYKVR</sequence>
<keyword evidence="11" id="KW-1185">Reference proteome</keyword>
<dbReference type="PROSITE" id="PS51678">
    <property type="entry name" value="SAM_MT_PRMT"/>
    <property type="match status" value="1"/>
</dbReference>
<name>A0ABR3FNV6_9AGAR</name>
<dbReference type="InterPro" id="IPR029063">
    <property type="entry name" value="SAM-dependent_MTases_sf"/>
</dbReference>
<dbReference type="PANTHER" id="PTHR11006">
    <property type="entry name" value="PROTEIN ARGININE N-METHYLTRANSFERASE"/>
    <property type="match status" value="1"/>
</dbReference>
<feature type="compositionally biased region" description="Acidic residues" evidence="7">
    <location>
        <begin position="153"/>
        <end position="162"/>
    </location>
</feature>
<evidence type="ECO:0000256" key="6">
    <source>
        <dbReference type="PROSITE-ProRule" id="PRU01015"/>
    </source>
</evidence>
<feature type="compositionally biased region" description="Acidic residues" evidence="7">
    <location>
        <begin position="14"/>
        <end position="38"/>
    </location>
</feature>
<dbReference type="SUPFAM" id="SSF53335">
    <property type="entry name" value="S-adenosyl-L-methionine-dependent methyltransferases"/>
    <property type="match status" value="1"/>
</dbReference>
<feature type="domain" description="Protein arginine N-methyltransferase" evidence="9">
    <location>
        <begin position="372"/>
        <end position="466"/>
    </location>
</feature>
<dbReference type="CDD" id="cd02440">
    <property type="entry name" value="AdoMet_MTases"/>
    <property type="match status" value="1"/>
</dbReference>
<evidence type="ECO:0008006" key="12">
    <source>
        <dbReference type="Google" id="ProtNLM"/>
    </source>
</evidence>
<evidence type="ECO:0000259" key="8">
    <source>
        <dbReference type="Pfam" id="PF13649"/>
    </source>
</evidence>
<evidence type="ECO:0000256" key="3">
    <source>
        <dbReference type="ARBA" id="ARBA00022691"/>
    </source>
</evidence>
<dbReference type="InterPro" id="IPR041698">
    <property type="entry name" value="Methyltransf_25"/>
</dbReference>
<evidence type="ECO:0000313" key="11">
    <source>
        <dbReference type="Proteomes" id="UP001465976"/>
    </source>
</evidence>
<evidence type="ECO:0000259" key="9">
    <source>
        <dbReference type="Pfam" id="PF22528"/>
    </source>
</evidence>
<comment type="catalytic activity">
    <reaction evidence="4">
        <text>L-arginyl-[protein] + 2 S-adenosyl-L-methionine = N(omega),N(omega)-dimethyl-L-arginyl-[protein] + 2 S-adenosyl-L-homocysteine + 2 H(+)</text>
        <dbReference type="Rhea" id="RHEA:48096"/>
        <dbReference type="Rhea" id="RHEA-COMP:10532"/>
        <dbReference type="Rhea" id="RHEA-COMP:11991"/>
        <dbReference type="ChEBI" id="CHEBI:15378"/>
        <dbReference type="ChEBI" id="CHEBI:29965"/>
        <dbReference type="ChEBI" id="CHEBI:57856"/>
        <dbReference type="ChEBI" id="CHEBI:59789"/>
        <dbReference type="ChEBI" id="CHEBI:61897"/>
        <dbReference type="EC" id="2.1.1.319"/>
    </reaction>
    <physiologicalReaction direction="left-to-right" evidence="4">
        <dbReference type="Rhea" id="RHEA:48097"/>
    </physiologicalReaction>
</comment>
<evidence type="ECO:0000256" key="5">
    <source>
        <dbReference type="ARBA" id="ARBA00049303"/>
    </source>
</evidence>
<dbReference type="SUPFAM" id="SSF57667">
    <property type="entry name" value="beta-beta-alpha zinc fingers"/>
    <property type="match status" value="1"/>
</dbReference>
<evidence type="ECO:0000256" key="4">
    <source>
        <dbReference type="ARBA" id="ARBA00047384"/>
    </source>
</evidence>
<gene>
    <name evidence="10" type="ORF">V5O48_004871</name>
</gene>
<feature type="domain" description="Protein arginine N-methyltransferase" evidence="9">
    <location>
        <begin position="535"/>
        <end position="593"/>
    </location>
</feature>
<dbReference type="Pfam" id="PF22528">
    <property type="entry name" value="PRMT_C"/>
    <property type="match status" value="2"/>
</dbReference>
<evidence type="ECO:0000256" key="7">
    <source>
        <dbReference type="SAM" id="MobiDB-lite"/>
    </source>
</evidence>
<feature type="region of interest" description="Disordered" evidence="7">
    <location>
        <begin position="1"/>
        <end position="43"/>
    </location>
</feature>
<accession>A0ABR3FNV6</accession>
<feature type="domain" description="Methyltransferase" evidence="8">
    <location>
        <begin position="258"/>
        <end position="357"/>
    </location>
</feature>
<dbReference type="Gene3D" id="3.40.50.150">
    <property type="entry name" value="Vaccinia Virus protein VP39"/>
    <property type="match status" value="1"/>
</dbReference>
<dbReference type="Proteomes" id="UP001465976">
    <property type="component" value="Unassembled WGS sequence"/>
</dbReference>
<dbReference type="Pfam" id="PF13649">
    <property type="entry name" value="Methyltransf_25"/>
    <property type="match status" value="1"/>
</dbReference>
<evidence type="ECO:0000313" key="10">
    <source>
        <dbReference type="EMBL" id="KAL0577118.1"/>
    </source>
</evidence>
<dbReference type="InterPro" id="IPR055135">
    <property type="entry name" value="PRMT_dom"/>
</dbReference>
<organism evidence="10 11">
    <name type="scientific">Marasmius crinis-equi</name>
    <dbReference type="NCBI Taxonomy" id="585013"/>
    <lineage>
        <taxon>Eukaryota</taxon>
        <taxon>Fungi</taxon>
        <taxon>Dikarya</taxon>
        <taxon>Basidiomycota</taxon>
        <taxon>Agaricomycotina</taxon>
        <taxon>Agaricomycetes</taxon>
        <taxon>Agaricomycetidae</taxon>
        <taxon>Agaricales</taxon>
        <taxon>Marasmiineae</taxon>
        <taxon>Marasmiaceae</taxon>
        <taxon>Marasmius</taxon>
    </lineage>
</organism>
<dbReference type="InterPro" id="IPR025799">
    <property type="entry name" value="Arg_MeTrfase"/>
</dbReference>
<reference evidence="10 11" key="1">
    <citation type="submission" date="2024-02" db="EMBL/GenBank/DDBJ databases">
        <title>A draft genome for the cacao thread blight pathogen Marasmius crinis-equi.</title>
        <authorList>
            <person name="Cohen S.P."/>
            <person name="Baruah I.K."/>
            <person name="Amoako-Attah I."/>
            <person name="Bukari Y."/>
            <person name="Meinhardt L.W."/>
            <person name="Bailey B.A."/>
        </authorList>
    </citation>
    <scope>NUCLEOTIDE SEQUENCE [LARGE SCALE GENOMIC DNA]</scope>
    <source>
        <strain evidence="10 11">GH-76</strain>
    </source>
</reference>
<protein>
    <recommendedName>
        <fullName evidence="12">Methyltransferase domain-containing protein</fullName>
    </recommendedName>
</protein>
<feature type="region of interest" description="Disordered" evidence="7">
    <location>
        <begin position="149"/>
        <end position="169"/>
    </location>
</feature>
<dbReference type="Gene3D" id="2.70.160.11">
    <property type="entry name" value="Hnrnp arginine n-methyltransferase1"/>
    <property type="match status" value="1"/>
</dbReference>
<keyword evidence="1 6" id="KW-0489">Methyltransferase</keyword>
<proteinExistence type="predicted"/>
<evidence type="ECO:0000256" key="2">
    <source>
        <dbReference type="ARBA" id="ARBA00022679"/>
    </source>
</evidence>
<keyword evidence="3 6" id="KW-0949">S-adenosyl-L-methionine</keyword>
<evidence type="ECO:0000256" key="1">
    <source>
        <dbReference type="ARBA" id="ARBA00022603"/>
    </source>
</evidence>
<feature type="region of interest" description="Disordered" evidence="7">
    <location>
        <begin position="494"/>
        <end position="524"/>
    </location>
</feature>
<dbReference type="InterPro" id="IPR036236">
    <property type="entry name" value="Znf_C2H2_sf"/>
</dbReference>
<feature type="compositionally biased region" description="Basic and acidic residues" evidence="7">
    <location>
        <begin position="1"/>
        <end position="13"/>
    </location>
</feature>
<comment type="caution">
    <text evidence="10">The sequence shown here is derived from an EMBL/GenBank/DDBJ whole genome shotgun (WGS) entry which is preliminary data.</text>
</comment>